<dbReference type="PANTHER" id="PTHR35043:SF7">
    <property type="entry name" value="TRANSCRIPTION FACTOR DOMAIN-CONTAINING PROTEIN"/>
    <property type="match status" value="1"/>
</dbReference>
<evidence type="ECO:0000313" key="4">
    <source>
        <dbReference type="Proteomes" id="UP001218218"/>
    </source>
</evidence>
<evidence type="ECO:0000256" key="2">
    <source>
        <dbReference type="SAM" id="Phobius"/>
    </source>
</evidence>
<protein>
    <submittedName>
        <fullName evidence="3">Uncharacterized protein</fullName>
    </submittedName>
</protein>
<name>A0AAD6ZZD0_9AGAR</name>
<comment type="caution">
    <text evidence="3">The sequence shown here is derived from an EMBL/GenBank/DDBJ whole genome shotgun (WGS) entry which is preliminary data.</text>
</comment>
<feature type="transmembrane region" description="Helical" evidence="2">
    <location>
        <begin position="20"/>
        <end position="41"/>
    </location>
</feature>
<keyword evidence="2" id="KW-1133">Transmembrane helix</keyword>
<organism evidence="3 4">
    <name type="scientific">Mycena albidolilacea</name>
    <dbReference type="NCBI Taxonomy" id="1033008"/>
    <lineage>
        <taxon>Eukaryota</taxon>
        <taxon>Fungi</taxon>
        <taxon>Dikarya</taxon>
        <taxon>Basidiomycota</taxon>
        <taxon>Agaricomycotina</taxon>
        <taxon>Agaricomycetes</taxon>
        <taxon>Agaricomycetidae</taxon>
        <taxon>Agaricales</taxon>
        <taxon>Marasmiineae</taxon>
        <taxon>Mycenaceae</taxon>
        <taxon>Mycena</taxon>
    </lineage>
</organism>
<feature type="transmembrane region" description="Helical" evidence="2">
    <location>
        <begin position="302"/>
        <end position="320"/>
    </location>
</feature>
<sequence length="414" mass="45639">MGFYTSDVPDPRQGVVRTTLRRVGMMLVGVIAPEMLVFFAARQLAVARKFISRYPRVSLTHGFFFSMGGFVSRETGKPITIFAQLTDEPGYLSGIQETPREDIIDKSKGDALSKGIALLQGLWFIVQIIARVAQRLPVSQLEVTTLAFAVVNLFMWLLWWHRPLDVHQPILLSSRPRSSPPGHPRADSKALNNVNDGATSLTVSLVQEKNISRPAPVHTPVPREALSRKAGIAAGDSEVRPLRTSEEVPIGSPAPPRRRRGNRFSEAIFFGPIQGTYAHYEPRSNGVVPAFWSSHDEPPPETAFAAMLVGVVFGAIHCAAWNASFLSPTERILWRVSAVVVAGYPALLVIPHGVGHLRWDGHTHDHVSFASQVLGVALYAMFRIVLIVLPLIALRSVDKGLLIDVDWTLYIPHL</sequence>
<feature type="transmembrane region" description="Helical" evidence="2">
    <location>
        <begin position="374"/>
        <end position="394"/>
    </location>
</feature>
<accession>A0AAD6ZZD0</accession>
<evidence type="ECO:0000313" key="3">
    <source>
        <dbReference type="EMBL" id="KAJ7346323.1"/>
    </source>
</evidence>
<feature type="transmembrane region" description="Helical" evidence="2">
    <location>
        <begin position="332"/>
        <end position="354"/>
    </location>
</feature>
<dbReference type="PANTHER" id="PTHR35043">
    <property type="entry name" value="TRANSCRIPTION FACTOR DOMAIN-CONTAINING PROTEIN"/>
    <property type="match status" value="1"/>
</dbReference>
<keyword evidence="2" id="KW-0812">Transmembrane</keyword>
<keyword evidence="4" id="KW-1185">Reference proteome</keyword>
<dbReference type="AlphaFoldDB" id="A0AAD6ZZD0"/>
<feature type="region of interest" description="Disordered" evidence="1">
    <location>
        <begin position="242"/>
        <end position="261"/>
    </location>
</feature>
<feature type="transmembrane region" description="Helical" evidence="2">
    <location>
        <begin position="141"/>
        <end position="159"/>
    </location>
</feature>
<reference evidence="3" key="1">
    <citation type="submission" date="2023-03" db="EMBL/GenBank/DDBJ databases">
        <title>Massive genome expansion in bonnet fungi (Mycena s.s.) driven by repeated elements and novel gene families across ecological guilds.</title>
        <authorList>
            <consortium name="Lawrence Berkeley National Laboratory"/>
            <person name="Harder C.B."/>
            <person name="Miyauchi S."/>
            <person name="Viragh M."/>
            <person name="Kuo A."/>
            <person name="Thoen E."/>
            <person name="Andreopoulos B."/>
            <person name="Lu D."/>
            <person name="Skrede I."/>
            <person name="Drula E."/>
            <person name="Henrissat B."/>
            <person name="Morin E."/>
            <person name="Kohler A."/>
            <person name="Barry K."/>
            <person name="LaButti K."/>
            <person name="Morin E."/>
            <person name="Salamov A."/>
            <person name="Lipzen A."/>
            <person name="Mereny Z."/>
            <person name="Hegedus B."/>
            <person name="Baldrian P."/>
            <person name="Stursova M."/>
            <person name="Weitz H."/>
            <person name="Taylor A."/>
            <person name="Grigoriev I.V."/>
            <person name="Nagy L.G."/>
            <person name="Martin F."/>
            <person name="Kauserud H."/>
        </authorList>
    </citation>
    <scope>NUCLEOTIDE SEQUENCE</scope>
    <source>
        <strain evidence="3">CBHHK002</strain>
    </source>
</reference>
<evidence type="ECO:0000256" key="1">
    <source>
        <dbReference type="SAM" id="MobiDB-lite"/>
    </source>
</evidence>
<dbReference type="Proteomes" id="UP001218218">
    <property type="component" value="Unassembled WGS sequence"/>
</dbReference>
<proteinExistence type="predicted"/>
<gene>
    <name evidence="3" type="ORF">DFH08DRAFT_213168</name>
</gene>
<dbReference type="EMBL" id="JARIHO010000021">
    <property type="protein sequence ID" value="KAJ7346323.1"/>
    <property type="molecule type" value="Genomic_DNA"/>
</dbReference>
<keyword evidence="2" id="KW-0472">Membrane</keyword>